<reference evidence="1" key="2">
    <citation type="journal article" date="2015" name="Fish Shellfish Immunol.">
        <title>Early steps in the European eel (Anguilla anguilla)-Vibrio vulnificus interaction in the gills: Role of the RtxA13 toxin.</title>
        <authorList>
            <person name="Callol A."/>
            <person name="Pajuelo D."/>
            <person name="Ebbesson L."/>
            <person name="Teles M."/>
            <person name="MacKenzie S."/>
            <person name="Amaro C."/>
        </authorList>
    </citation>
    <scope>NUCLEOTIDE SEQUENCE</scope>
</reference>
<protein>
    <submittedName>
        <fullName evidence="1">Uncharacterized protein</fullName>
    </submittedName>
</protein>
<sequence length="41" mass="4932">MLIQEEISFLPRQKKKEITNRQDLESITNSLILQFIHHLII</sequence>
<name>A0A0E9XQG2_ANGAN</name>
<dbReference type="AlphaFoldDB" id="A0A0E9XQG2"/>
<reference evidence="1" key="1">
    <citation type="submission" date="2014-11" db="EMBL/GenBank/DDBJ databases">
        <authorList>
            <person name="Amaro Gonzalez C."/>
        </authorList>
    </citation>
    <scope>NUCLEOTIDE SEQUENCE</scope>
</reference>
<evidence type="ECO:0000313" key="1">
    <source>
        <dbReference type="EMBL" id="JAI04860.1"/>
    </source>
</evidence>
<proteinExistence type="predicted"/>
<dbReference type="EMBL" id="GBXM01003718">
    <property type="protein sequence ID" value="JAI04860.1"/>
    <property type="molecule type" value="Transcribed_RNA"/>
</dbReference>
<accession>A0A0E9XQG2</accession>
<organism evidence="1">
    <name type="scientific">Anguilla anguilla</name>
    <name type="common">European freshwater eel</name>
    <name type="synonym">Muraena anguilla</name>
    <dbReference type="NCBI Taxonomy" id="7936"/>
    <lineage>
        <taxon>Eukaryota</taxon>
        <taxon>Metazoa</taxon>
        <taxon>Chordata</taxon>
        <taxon>Craniata</taxon>
        <taxon>Vertebrata</taxon>
        <taxon>Euteleostomi</taxon>
        <taxon>Actinopterygii</taxon>
        <taxon>Neopterygii</taxon>
        <taxon>Teleostei</taxon>
        <taxon>Anguilliformes</taxon>
        <taxon>Anguillidae</taxon>
        <taxon>Anguilla</taxon>
    </lineage>
</organism>